<evidence type="ECO:0000256" key="4">
    <source>
        <dbReference type="ARBA" id="ARBA00022989"/>
    </source>
</evidence>
<evidence type="ECO:0000256" key="2">
    <source>
        <dbReference type="ARBA" id="ARBA00022475"/>
    </source>
</evidence>
<sequence>MTRFSLTQRYVALLLFTFLLTAGVGVVAAWAQENNDAAAADEEPAPVANESGALLEEKLGDDDQLHLVALILKGGQMMIPIGLMSMLVVTLAFERAIALRRGRTIPPALVDGLEDLKESPAGFQPKEAYRLCKKYPSAMASIVESMLSRIGRPQSEVVHAVNEASEREADRLYGNVRWLTLAAGVTPLMGLLGTVWGIIWAFYKTTQLDIGGNRANQLAEGIYVALVTTLGGLVVAIPAAILAQYFESRIINLFHQIDERLFSLLPAIEEFEGKTRIHQHHLDEEEAEPTPAEQIAT</sequence>
<evidence type="ECO:0000256" key="5">
    <source>
        <dbReference type="ARBA" id="ARBA00023136"/>
    </source>
</evidence>
<evidence type="ECO:0000256" key="1">
    <source>
        <dbReference type="ARBA" id="ARBA00004651"/>
    </source>
</evidence>
<feature type="transmembrane region" description="Helical" evidence="7">
    <location>
        <begin position="222"/>
        <end position="246"/>
    </location>
</feature>
<dbReference type="InterPro" id="IPR002898">
    <property type="entry name" value="MotA_ExbB_proton_chnl"/>
</dbReference>
<reference evidence="9 10" key="1">
    <citation type="submission" date="2019-02" db="EMBL/GenBank/DDBJ databases">
        <title>Deep-cultivation of Planctomycetes and their phenomic and genomic characterization uncovers novel biology.</title>
        <authorList>
            <person name="Wiegand S."/>
            <person name="Jogler M."/>
            <person name="Boedeker C."/>
            <person name="Pinto D."/>
            <person name="Vollmers J."/>
            <person name="Rivas-Marin E."/>
            <person name="Kohn T."/>
            <person name="Peeters S.H."/>
            <person name="Heuer A."/>
            <person name="Rast P."/>
            <person name="Oberbeckmann S."/>
            <person name="Bunk B."/>
            <person name="Jeske O."/>
            <person name="Meyerdierks A."/>
            <person name="Storesund J.E."/>
            <person name="Kallscheuer N."/>
            <person name="Luecker S."/>
            <person name="Lage O.M."/>
            <person name="Pohl T."/>
            <person name="Merkel B.J."/>
            <person name="Hornburger P."/>
            <person name="Mueller R.-W."/>
            <person name="Bruemmer F."/>
            <person name="Labrenz M."/>
            <person name="Spormann A.M."/>
            <person name="Op Den Camp H."/>
            <person name="Overmann J."/>
            <person name="Amann R."/>
            <person name="Jetten M.S.M."/>
            <person name="Mascher T."/>
            <person name="Medema M.H."/>
            <person name="Devos D.P."/>
            <person name="Kaster A.-K."/>
            <person name="Ovreas L."/>
            <person name="Rohde M."/>
            <person name="Galperin M.Y."/>
            <person name="Jogler C."/>
        </authorList>
    </citation>
    <scope>NUCLEOTIDE SEQUENCE [LARGE SCALE GENOMIC DNA]</scope>
    <source>
        <strain evidence="9 10">Enr8</strain>
    </source>
</reference>
<dbReference type="EMBL" id="SJPF01000001">
    <property type="protein sequence ID" value="TWT39392.1"/>
    <property type="molecule type" value="Genomic_DNA"/>
</dbReference>
<feature type="domain" description="MotA/TolQ/ExbB proton channel" evidence="8">
    <location>
        <begin position="142"/>
        <end position="258"/>
    </location>
</feature>
<keyword evidence="6" id="KW-0813">Transport</keyword>
<evidence type="ECO:0000256" key="3">
    <source>
        <dbReference type="ARBA" id="ARBA00022692"/>
    </source>
</evidence>
<evidence type="ECO:0000256" key="7">
    <source>
        <dbReference type="SAM" id="Phobius"/>
    </source>
</evidence>
<keyword evidence="3 7" id="KW-0812">Transmembrane</keyword>
<dbReference type="PANTHER" id="PTHR30625:SF11">
    <property type="entry name" value="MOTA_TOLQ_EXBB PROTON CHANNEL DOMAIN-CONTAINING PROTEIN"/>
    <property type="match status" value="1"/>
</dbReference>
<comment type="similarity">
    <text evidence="6">Belongs to the exbB/tolQ family.</text>
</comment>
<evidence type="ECO:0000259" key="8">
    <source>
        <dbReference type="Pfam" id="PF01618"/>
    </source>
</evidence>
<keyword evidence="6" id="KW-0653">Protein transport</keyword>
<dbReference type="OrthoDB" id="4045at2"/>
<name>A0A5C5VP21_9BACT</name>
<dbReference type="Pfam" id="PF01618">
    <property type="entry name" value="MotA_ExbB"/>
    <property type="match status" value="1"/>
</dbReference>
<dbReference type="PANTHER" id="PTHR30625">
    <property type="entry name" value="PROTEIN TOLQ"/>
    <property type="match status" value="1"/>
</dbReference>
<comment type="subcellular location">
    <subcellularLocation>
        <location evidence="1">Cell membrane</location>
        <topology evidence="1">Multi-pass membrane protein</topology>
    </subcellularLocation>
    <subcellularLocation>
        <location evidence="6">Membrane</location>
        <topology evidence="6">Multi-pass membrane protein</topology>
    </subcellularLocation>
</comment>
<dbReference type="GO" id="GO:0017038">
    <property type="term" value="P:protein import"/>
    <property type="evidence" value="ECO:0007669"/>
    <property type="project" value="TreeGrafter"/>
</dbReference>
<dbReference type="RefSeq" id="WP_146429565.1">
    <property type="nucleotide sequence ID" value="NZ_SJPF01000001.1"/>
</dbReference>
<keyword evidence="2" id="KW-1003">Cell membrane</keyword>
<evidence type="ECO:0000313" key="9">
    <source>
        <dbReference type="EMBL" id="TWT39392.1"/>
    </source>
</evidence>
<accession>A0A5C5VP21</accession>
<protein>
    <submittedName>
        <fullName evidence="9">Colicin uptake protein TolQ</fullName>
    </submittedName>
</protein>
<keyword evidence="4 7" id="KW-1133">Transmembrane helix</keyword>
<keyword evidence="10" id="KW-1185">Reference proteome</keyword>
<proteinExistence type="inferred from homology"/>
<feature type="transmembrane region" description="Helical" evidence="7">
    <location>
        <begin position="178"/>
        <end position="202"/>
    </location>
</feature>
<dbReference type="Proteomes" id="UP000318878">
    <property type="component" value="Unassembled WGS sequence"/>
</dbReference>
<gene>
    <name evidence="9" type="ORF">Enr8_10910</name>
</gene>
<evidence type="ECO:0000313" key="10">
    <source>
        <dbReference type="Proteomes" id="UP000318878"/>
    </source>
</evidence>
<feature type="transmembrane region" description="Helical" evidence="7">
    <location>
        <begin position="67"/>
        <end position="93"/>
    </location>
</feature>
<dbReference type="AlphaFoldDB" id="A0A5C5VP21"/>
<keyword evidence="5 7" id="KW-0472">Membrane</keyword>
<comment type="caution">
    <text evidence="9">The sequence shown here is derived from an EMBL/GenBank/DDBJ whole genome shotgun (WGS) entry which is preliminary data.</text>
</comment>
<organism evidence="9 10">
    <name type="scientific">Blastopirellula retiformator</name>
    <dbReference type="NCBI Taxonomy" id="2527970"/>
    <lineage>
        <taxon>Bacteria</taxon>
        <taxon>Pseudomonadati</taxon>
        <taxon>Planctomycetota</taxon>
        <taxon>Planctomycetia</taxon>
        <taxon>Pirellulales</taxon>
        <taxon>Pirellulaceae</taxon>
        <taxon>Blastopirellula</taxon>
    </lineage>
</organism>
<dbReference type="GO" id="GO:0005886">
    <property type="term" value="C:plasma membrane"/>
    <property type="evidence" value="ECO:0007669"/>
    <property type="project" value="UniProtKB-SubCell"/>
</dbReference>
<dbReference type="InterPro" id="IPR050790">
    <property type="entry name" value="ExbB/TolQ_transport"/>
</dbReference>
<evidence type="ECO:0000256" key="6">
    <source>
        <dbReference type="RuleBase" id="RU004057"/>
    </source>
</evidence>